<name>A0A222G5Y0_9GAMM</name>
<sequence>MVNLNKALLRAKSLPLALLLVLSTVYSAISVAQETLHQPWQTLLAQHVKPINNGHSSQVDYAGMKMERAQLKAYLAALGSVDKDVFAQWPAPKQLAFLINAYNAWTVEFILTAYPDLASIKDLGSFFSSPWSKKFIPLLGETRSLDNIEHQLIRGDNKYGDPRIHFAVNCASIGCPALREEAYSAEKLEQQLNEQTVRFLTDTSRNRFNDSSMELSAIFKWYGDDFALGFRGSNSLPAFILLYHEALNLTPAQLALLKSEKMDNKFLNYDWALNAAR</sequence>
<dbReference type="KEGG" id="cber:B5D82_05735"/>
<dbReference type="InterPro" id="IPR006869">
    <property type="entry name" value="DUF547"/>
</dbReference>
<dbReference type="Proteomes" id="UP000202259">
    <property type="component" value="Chromosome"/>
</dbReference>
<dbReference type="PANTHER" id="PTHR46361">
    <property type="entry name" value="ELECTRON CARRIER/ PROTEIN DISULFIDE OXIDOREDUCTASE"/>
    <property type="match status" value="1"/>
</dbReference>
<feature type="signal peptide" evidence="1">
    <location>
        <begin position="1"/>
        <end position="27"/>
    </location>
</feature>
<dbReference type="OrthoDB" id="526867at2"/>
<proteinExistence type="predicted"/>
<dbReference type="PANTHER" id="PTHR46361:SF3">
    <property type="entry name" value="ELECTRON CARRIER_ PROTEIN DISULFIDE OXIDOREDUCTASE"/>
    <property type="match status" value="1"/>
</dbReference>
<feature type="chain" id="PRO_5011267288" evidence="1">
    <location>
        <begin position="28"/>
        <end position="277"/>
    </location>
</feature>
<dbReference type="RefSeq" id="WP_081149887.1">
    <property type="nucleotide sequence ID" value="NZ_CP020465.1"/>
</dbReference>
<dbReference type="Pfam" id="PF04784">
    <property type="entry name" value="DUF547"/>
    <property type="match status" value="1"/>
</dbReference>
<evidence type="ECO:0000259" key="2">
    <source>
        <dbReference type="Pfam" id="PF04784"/>
    </source>
</evidence>
<evidence type="ECO:0000313" key="3">
    <source>
        <dbReference type="EMBL" id="ASP47306.1"/>
    </source>
</evidence>
<evidence type="ECO:0000256" key="1">
    <source>
        <dbReference type="SAM" id="SignalP"/>
    </source>
</evidence>
<organism evidence="3 4">
    <name type="scientific">Cognaticolwellia beringensis</name>
    <dbReference type="NCBI Taxonomy" id="1967665"/>
    <lineage>
        <taxon>Bacteria</taxon>
        <taxon>Pseudomonadati</taxon>
        <taxon>Pseudomonadota</taxon>
        <taxon>Gammaproteobacteria</taxon>
        <taxon>Alteromonadales</taxon>
        <taxon>Colwelliaceae</taxon>
        <taxon>Cognaticolwellia</taxon>
    </lineage>
</organism>
<gene>
    <name evidence="3" type="ORF">B5D82_05735</name>
</gene>
<reference evidence="3 4" key="1">
    <citation type="submission" date="2017-08" db="EMBL/GenBank/DDBJ databases">
        <title>Complete genome of Colwellia sp. NB097-1, a psychrophile bacterium ioslated from Bering Sea.</title>
        <authorList>
            <person name="Chen X."/>
        </authorList>
    </citation>
    <scope>NUCLEOTIDE SEQUENCE [LARGE SCALE GENOMIC DNA]</scope>
    <source>
        <strain evidence="3 4">NB097-1</strain>
    </source>
</reference>
<keyword evidence="4" id="KW-1185">Reference proteome</keyword>
<feature type="domain" description="DUF547" evidence="2">
    <location>
        <begin position="87"/>
        <end position="200"/>
    </location>
</feature>
<keyword evidence="1" id="KW-0732">Signal</keyword>
<evidence type="ECO:0000313" key="4">
    <source>
        <dbReference type="Proteomes" id="UP000202259"/>
    </source>
</evidence>
<dbReference type="AlphaFoldDB" id="A0A222G5Y0"/>
<accession>A0A222G5Y0</accession>
<dbReference type="EMBL" id="CP020465">
    <property type="protein sequence ID" value="ASP47306.1"/>
    <property type="molecule type" value="Genomic_DNA"/>
</dbReference>
<protein>
    <submittedName>
        <fullName evidence="3">DUF547 domain-containing protein</fullName>
    </submittedName>
</protein>